<dbReference type="SUPFAM" id="SSF51735">
    <property type="entry name" value="NAD(P)-binding Rossmann-fold domains"/>
    <property type="match status" value="1"/>
</dbReference>
<dbReference type="Proteomes" id="UP000269134">
    <property type="component" value="Unassembled WGS sequence"/>
</dbReference>
<evidence type="ECO:0000256" key="7">
    <source>
        <dbReference type="SAM" id="Phobius"/>
    </source>
</evidence>
<dbReference type="InterPro" id="IPR036291">
    <property type="entry name" value="NAD(P)-bd_dom_sf"/>
</dbReference>
<evidence type="ECO:0000256" key="4">
    <source>
        <dbReference type="ARBA" id="ARBA00022692"/>
    </source>
</evidence>
<accession>A0AA41WEV6</accession>
<reference evidence="9" key="2">
    <citation type="submission" date="2022-06" db="EMBL/GenBank/DDBJ databases">
        <title>Detection of beta-lactamases in bacteria of animal origin.</title>
        <authorList>
            <person name="Mlynarcik P."/>
            <person name="Zdarska V."/>
            <person name="Chudobova H."/>
            <person name="Prochazkova P."/>
            <person name="Hricova K."/>
            <person name="Mezerova K."/>
            <person name="Bardon J."/>
            <person name="Dolejska M."/>
            <person name="Sukkar I."/>
            <person name="Kolar M."/>
        </authorList>
    </citation>
    <scope>NUCLEOTIDE SEQUENCE</scope>
    <source>
        <strain evidence="9">S 300-3</strain>
    </source>
</reference>
<dbReference type="GO" id="GO:0089702">
    <property type="term" value="F:undecaprenyl-phosphate glucose phosphotransferase activity"/>
    <property type="evidence" value="ECO:0007669"/>
    <property type="project" value="UniProtKB-EC"/>
</dbReference>
<evidence type="ECO:0000256" key="2">
    <source>
        <dbReference type="ARBA" id="ARBA00006464"/>
    </source>
</evidence>
<evidence type="ECO:0000313" key="9">
    <source>
        <dbReference type="EMBL" id="MCO7544251.1"/>
    </source>
</evidence>
<evidence type="ECO:0000256" key="1">
    <source>
        <dbReference type="ARBA" id="ARBA00004141"/>
    </source>
</evidence>
<evidence type="ECO:0000256" key="5">
    <source>
        <dbReference type="ARBA" id="ARBA00022989"/>
    </source>
</evidence>
<dbReference type="PANTHER" id="PTHR30576">
    <property type="entry name" value="COLANIC BIOSYNTHESIS UDP-GLUCOSE LIPID CARRIER TRANSFERASE"/>
    <property type="match status" value="1"/>
</dbReference>
<dbReference type="InterPro" id="IPR017475">
    <property type="entry name" value="EPS_sugar_tfrase"/>
</dbReference>
<feature type="transmembrane region" description="Helical" evidence="7">
    <location>
        <begin position="119"/>
        <end position="140"/>
    </location>
</feature>
<reference evidence="10 11" key="1">
    <citation type="submission" date="2018-10" db="EMBL/GenBank/DDBJ databases">
        <title>Pseudomonas sp. GL14 genome.</title>
        <authorList>
            <person name="Peng J."/>
            <person name="Liu Z.-P."/>
        </authorList>
    </citation>
    <scope>NUCLEOTIDE SEQUENCE [LARGE SCALE GENOMIC DNA]</scope>
    <source>
        <strain evidence="10 11">GL14</strain>
    </source>
</reference>
<dbReference type="PANTHER" id="PTHR30576:SF0">
    <property type="entry name" value="UNDECAPRENYL-PHOSPHATE N-ACETYLGALACTOSAMINYL 1-PHOSPHATE TRANSFERASE-RELATED"/>
    <property type="match status" value="1"/>
</dbReference>
<evidence type="ECO:0000259" key="8">
    <source>
        <dbReference type="Pfam" id="PF02397"/>
    </source>
</evidence>
<keyword evidence="6 7" id="KW-0472">Membrane</keyword>
<keyword evidence="5 7" id="KW-1133">Transmembrane helix</keyword>
<dbReference type="AlphaFoldDB" id="A0AA41WEV6"/>
<dbReference type="InterPro" id="IPR003362">
    <property type="entry name" value="Bact_transf"/>
</dbReference>
<dbReference type="EC" id="2.7.8.31" evidence="9"/>
<feature type="transmembrane region" description="Helical" evidence="7">
    <location>
        <begin position="54"/>
        <end position="76"/>
    </location>
</feature>
<evidence type="ECO:0000313" key="12">
    <source>
        <dbReference type="Proteomes" id="UP001165292"/>
    </source>
</evidence>
<evidence type="ECO:0000313" key="11">
    <source>
        <dbReference type="Proteomes" id="UP000269134"/>
    </source>
</evidence>
<dbReference type="Proteomes" id="UP001165292">
    <property type="component" value="Unassembled WGS sequence"/>
</dbReference>
<feature type="transmembrane region" description="Helical" evidence="7">
    <location>
        <begin position="16"/>
        <end position="42"/>
    </location>
</feature>
<dbReference type="EMBL" id="RFFL01000009">
    <property type="protein sequence ID" value="RMI00424.1"/>
    <property type="molecule type" value="Genomic_DNA"/>
</dbReference>
<dbReference type="Gene3D" id="3.40.50.720">
    <property type="entry name" value="NAD(P)-binding Rossmann-like Domain"/>
    <property type="match status" value="1"/>
</dbReference>
<evidence type="ECO:0000256" key="6">
    <source>
        <dbReference type="ARBA" id="ARBA00023136"/>
    </source>
</evidence>
<evidence type="ECO:0000313" key="10">
    <source>
        <dbReference type="EMBL" id="RMI00424.1"/>
    </source>
</evidence>
<name>A0AA41WEV6_9GAMM</name>
<comment type="similarity">
    <text evidence="2">Belongs to the bacterial sugar transferase family.</text>
</comment>
<dbReference type="GeneID" id="84609946"/>
<feature type="domain" description="Bacterial sugar transferase" evidence="8">
    <location>
        <begin position="284"/>
        <end position="472"/>
    </location>
</feature>
<sequence>MRLQSVGTLEYAHPSFVGYFLASVRLIHGLTAVLPGFLLLMFMPWNLPAGGGTFSTFLVFFGVISVVIFHSVGIYNEEVFSTLLRFRAMLVAWAAAFSLLVFMHQGLGMFSYLEAKHLVFWFATSTVLFGAERLMMLSLFRRLMAKGVFLQNAVILGGTDNGIRVAEYLANHRDIRTGVMGFIDDRLERLPKTLAELPLLGNTRDLEQMIREEKVTQVLVALPWFADSRIGQVIDELRKLPVNVLLVPDMVAFRHANKRITEVGGLPTLIASDIPLRGWSPMFKRIEDIVLSSLALLAAAPLMLLVALAIKLDSPGPVLFRQKRYGYNNRLIEVFKFRSMYHEKSDANADRQTTRGDDRITRVGRFIRKTSLDELPQLLNVFLGSMSMVGPRPHATATKAAGVLFEDAVSEYSARHRVKPGITGWAQINGYRGETDTLEKIEKRVEYDLDYIERWSVWFDIYILLRTVPALLFNKDVY</sequence>
<dbReference type="InterPro" id="IPR017473">
    <property type="entry name" value="Undecaprenyl-P_gluc_Ptfrase"/>
</dbReference>
<dbReference type="Pfam" id="PF13727">
    <property type="entry name" value="CoA_binding_3"/>
    <property type="match status" value="1"/>
</dbReference>
<keyword evidence="11" id="KW-1185">Reference proteome</keyword>
<comment type="caution">
    <text evidence="9">The sequence shown here is derived from an EMBL/GenBank/DDBJ whole genome shotgun (WGS) entry which is preliminary data.</text>
</comment>
<dbReference type="EMBL" id="JAMYBS010000004">
    <property type="protein sequence ID" value="MCO7544251.1"/>
    <property type="molecule type" value="Genomic_DNA"/>
</dbReference>
<protein>
    <submittedName>
        <fullName evidence="9">Undecaprenyl-phosphate glucose phosphotransferase</fullName>
        <ecNumber evidence="9">2.7.8.31</ecNumber>
    </submittedName>
</protein>
<dbReference type="Pfam" id="PF02397">
    <property type="entry name" value="Bac_transf"/>
    <property type="match status" value="1"/>
</dbReference>
<keyword evidence="4 7" id="KW-0812">Transmembrane</keyword>
<organism evidence="9 12">
    <name type="scientific">Stutzerimonas nitrititolerans</name>
    <dbReference type="NCBI Taxonomy" id="2482751"/>
    <lineage>
        <taxon>Bacteria</taxon>
        <taxon>Pseudomonadati</taxon>
        <taxon>Pseudomonadota</taxon>
        <taxon>Gammaproteobacteria</taxon>
        <taxon>Pseudomonadales</taxon>
        <taxon>Pseudomonadaceae</taxon>
        <taxon>Stutzerimonas</taxon>
    </lineage>
</organism>
<dbReference type="NCBIfam" id="TIGR03025">
    <property type="entry name" value="EPS_sugtrans"/>
    <property type="match status" value="1"/>
</dbReference>
<evidence type="ECO:0000256" key="3">
    <source>
        <dbReference type="ARBA" id="ARBA00022679"/>
    </source>
</evidence>
<comment type="subcellular location">
    <subcellularLocation>
        <location evidence="1">Membrane</location>
        <topology evidence="1">Multi-pass membrane protein</topology>
    </subcellularLocation>
</comment>
<dbReference type="RefSeq" id="WP_014852543.1">
    <property type="nucleotide sequence ID" value="NZ_DALYPK010000005.1"/>
</dbReference>
<proteinExistence type="inferred from homology"/>
<dbReference type="NCBIfam" id="TIGR03023">
    <property type="entry name" value="WcaJ_sugtrans"/>
    <property type="match status" value="1"/>
</dbReference>
<gene>
    <name evidence="10" type="ORF">EA795_12955</name>
    <name evidence="9" type="ORF">NJF43_05715</name>
</gene>
<dbReference type="GO" id="GO:0016020">
    <property type="term" value="C:membrane"/>
    <property type="evidence" value="ECO:0007669"/>
    <property type="project" value="UniProtKB-SubCell"/>
</dbReference>
<feature type="transmembrane region" description="Helical" evidence="7">
    <location>
        <begin position="289"/>
        <end position="310"/>
    </location>
</feature>
<keyword evidence="3 9" id="KW-0808">Transferase</keyword>
<feature type="transmembrane region" description="Helical" evidence="7">
    <location>
        <begin position="88"/>
        <end position="107"/>
    </location>
</feature>